<dbReference type="Proteomes" id="UP000002497">
    <property type="component" value="Unassembled WGS sequence"/>
</dbReference>
<dbReference type="HOGENOM" id="CLU_2605861_0_0_1"/>
<organism evidence="3">
    <name type="scientific">Coccidioides posadasii (strain RMSCC 757 / Silveira)</name>
    <name type="common">Valley fever fungus</name>
    <dbReference type="NCBI Taxonomy" id="443226"/>
    <lineage>
        <taxon>Eukaryota</taxon>
        <taxon>Fungi</taxon>
        <taxon>Dikarya</taxon>
        <taxon>Ascomycota</taxon>
        <taxon>Pezizomycotina</taxon>
        <taxon>Eurotiomycetes</taxon>
        <taxon>Eurotiomycetidae</taxon>
        <taxon>Onygenales</taxon>
        <taxon>Onygenaceae</taxon>
        <taxon>Coccidioides</taxon>
    </lineage>
</organism>
<keyword evidence="1" id="KW-0472">Membrane</keyword>
<evidence type="ECO:0000313" key="3">
    <source>
        <dbReference type="Proteomes" id="UP000002497"/>
    </source>
</evidence>
<accession>E9CS35</accession>
<evidence type="ECO:0000313" key="2">
    <source>
        <dbReference type="EMBL" id="EFW23356.1"/>
    </source>
</evidence>
<feature type="transmembrane region" description="Helical" evidence="1">
    <location>
        <begin position="28"/>
        <end position="48"/>
    </location>
</feature>
<name>E9CS35_COCPS</name>
<reference evidence="3" key="2">
    <citation type="submission" date="2010-03" db="EMBL/GenBank/DDBJ databases">
        <title>The genome sequence of Coccidioides posadasii strain Silveira.</title>
        <authorList>
            <consortium name="The Broad Institute Genome Sequencing Center for Infectious Disease"/>
            <person name="Neafsey D."/>
            <person name="Orbach M."/>
            <person name="Henn M.R."/>
            <person name="Cole G.T."/>
            <person name="Galgiani J."/>
            <person name="Gardner M.J."/>
            <person name="Kirkland T.N."/>
            <person name="Taylor J.W."/>
            <person name="Young S.K."/>
            <person name="Zeng Q."/>
            <person name="Koehrsen M."/>
            <person name="Alvarado L."/>
            <person name="Berlin A."/>
            <person name="Borenstein D."/>
            <person name="Chapman S.B."/>
            <person name="Chen Z."/>
            <person name="Engels R."/>
            <person name="Freedman E."/>
            <person name="Gellesch M."/>
            <person name="Goldberg J."/>
            <person name="Griggs A."/>
            <person name="Gujja S."/>
            <person name="Heilman E."/>
            <person name="Heiman D."/>
            <person name="Howarth C."/>
            <person name="Jen D."/>
            <person name="Larson L."/>
            <person name="Mehta T."/>
            <person name="Neiman D."/>
            <person name="Park D."/>
            <person name="Pearson M."/>
            <person name="Richards J."/>
            <person name="Roberts A."/>
            <person name="Saif S."/>
            <person name="Shea T."/>
            <person name="Shenoy N."/>
            <person name="Sisk P."/>
            <person name="Stolte C."/>
            <person name="Sykes S."/>
            <person name="Walk T."/>
            <person name="White J."/>
            <person name="Yandava C."/>
            <person name="Haas B."/>
            <person name="Nusbaum C."/>
            <person name="Birren B."/>
        </authorList>
    </citation>
    <scope>NUCLEOTIDE SEQUENCE [LARGE SCALE GENOMIC DNA]</scope>
    <source>
        <strain evidence="3">RMSCC 757 / Silveira</strain>
    </source>
</reference>
<keyword evidence="1" id="KW-0812">Transmembrane</keyword>
<sequence length="79" mass="8785">MHTGPYYACGLPTPRTLPHRFAKGAGDIVLPLAFSFPASLFFFFFFPLSYRANVGSVRVWASKRQHLDKKNPGGTLVGR</sequence>
<evidence type="ECO:0000256" key="1">
    <source>
        <dbReference type="SAM" id="Phobius"/>
    </source>
</evidence>
<reference evidence="3" key="1">
    <citation type="journal article" date="2010" name="Genome Res.">
        <title>Population genomic sequencing of Coccidioides fungi reveals recent hybridization and transposon control.</title>
        <authorList>
            <person name="Neafsey D.E."/>
            <person name="Barker B.M."/>
            <person name="Sharpton T.J."/>
            <person name="Stajich J.E."/>
            <person name="Park D.J."/>
            <person name="Whiston E."/>
            <person name="Hung C.-Y."/>
            <person name="McMahan C."/>
            <person name="White J."/>
            <person name="Sykes S."/>
            <person name="Heiman D."/>
            <person name="Young S."/>
            <person name="Zeng Q."/>
            <person name="Abouelleil A."/>
            <person name="Aftuck L."/>
            <person name="Bessette D."/>
            <person name="Brown A."/>
            <person name="FitzGerald M."/>
            <person name="Lui A."/>
            <person name="Macdonald J.P."/>
            <person name="Priest M."/>
            <person name="Orbach M.J."/>
            <person name="Galgiani J.N."/>
            <person name="Kirkland T.N."/>
            <person name="Cole G.T."/>
            <person name="Birren B.W."/>
            <person name="Henn M.R."/>
            <person name="Taylor J.W."/>
            <person name="Rounsley S.D."/>
        </authorList>
    </citation>
    <scope>NUCLEOTIDE SEQUENCE [LARGE SCALE GENOMIC DNA]</scope>
    <source>
        <strain evidence="3">RMSCC 757 / Silveira</strain>
    </source>
</reference>
<protein>
    <submittedName>
        <fullName evidence="2">Uncharacterized protein</fullName>
    </submittedName>
</protein>
<dbReference type="AlphaFoldDB" id="E9CS35"/>
<keyword evidence="1" id="KW-1133">Transmembrane helix</keyword>
<gene>
    <name evidence="2" type="ORF">CPSG_01255</name>
</gene>
<dbReference type="EMBL" id="GL636486">
    <property type="protein sequence ID" value="EFW23356.1"/>
    <property type="molecule type" value="Genomic_DNA"/>
</dbReference>
<keyword evidence="3" id="KW-1185">Reference proteome</keyword>
<dbReference type="VEuPathDB" id="FungiDB:CPSG_01255"/>
<proteinExistence type="predicted"/>